<evidence type="ECO:0000313" key="2">
    <source>
        <dbReference type="Proteomes" id="UP000289857"/>
    </source>
</evidence>
<dbReference type="RefSeq" id="WP_129462495.1">
    <property type="nucleotide sequence ID" value="NZ_SBKN01000012.1"/>
</dbReference>
<reference evidence="2" key="1">
    <citation type="submission" date="2019-01" db="EMBL/GenBank/DDBJ databases">
        <title>Cytophagaceae bacterium strain CAR-16.</title>
        <authorList>
            <person name="Chen W.-M."/>
        </authorList>
    </citation>
    <scope>NUCLEOTIDE SEQUENCE [LARGE SCALE GENOMIC DNA]</scope>
    <source>
        <strain evidence="2">WWJ-16</strain>
    </source>
</reference>
<organism evidence="1 2">
    <name type="scientific">Flavobacterium stagni</name>
    <dbReference type="NCBI Taxonomy" id="2506421"/>
    <lineage>
        <taxon>Bacteria</taxon>
        <taxon>Pseudomonadati</taxon>
        <taxon>Bacteroidota</taxon>
        <taxon>Flavobacteriia</taxon>
        <taxon>Flavobacteriales</taxon>
        <taxon>Flavobacteriaceae</taxon>
        <taxon>Flavobacterium</taxon>
    </lineage>
</organism>
<comment type="caution">
    <text evidence="1">The sequence shown here is derived from an EMBL/GenBank/DDBJ whole genome shotgun (WGS) entry which is preliminary data.</text>
</comment>
<dbReference type="OrthoDB" id="6914375at2"/>
<keyword evidence="2" id="KW-1185">Reference proteome</keyword>
<protein>
    <submittedName>
        <fullName evidence="1">DUF4304 domain-containing protein</fullName>
    </submittedName>
</protein>
<dbReference type="AlphaFoldDB" id="A0A4Q1K1X8"/>
<dbReference type="Proteomes" id="UP000289857">
    <property type="component" value="Unassembled WGS sequence"/>
</dbReference>
<name>A0A4Q1K1X8_9FLAO</name>
<sequence length="147" mass="17486">MSAERDEMIKSLNKIFVPELRKLNFKGSFPHFRKTESEITNLLTFQFDRDGGGFVIELANHKGKEYITKWNEIIELKKLTAHNLTERKRIYPNSKTEKKGKKSWFRYDEKSIFSFGNKFDKLSKKAVQRIPLMVIYWDEIKPAHNSR</sequence>
<dbReference type="Pfam" id="PF14137">
    <property type="entry name" value="DUF4304"/>
    <property type="match status" value="1"/>
</dbReference>
<evidence type="ECO:0000313" key="1">
    <source>
        <dbReference type="EMBL" id="RXR18885.1"/>
    </source>
</evidence>
<dbReference type="InterPro" id="IPR025412">
    <property type="entry name" value="DUF4304"/>
</dbReference>
<gene>
    <name evidence="1" type="ORF">EQG61_13585</name>
</gene>
<proteinExistence type="predicted"/>
<accession>A0A4Q1K1X8</accession>
<dbReference type="EMBL" id="SBKN01000012">
    <property type="protein sequence ID" value="RXR18885.1"/>
    <property type="molecule type" value="Genomic_DNA"/>
</dbReference>